<feature type="transmembrane region" description="Helical" evidence="1">
    <location>
        <begin position="71"/>
        <end position="91"/>
    </location>
</feature>
<comment type="caution">
    <text evidence="2">The sequence shown here is derived from an EMBL/GenBank/DDBJ whole genome shotgun (WGS) entry which is preliminary data.</text>
</comment>
<keyword evidence="1" id="KW-1133">Transmembrane helix</keyword>
<gene>
    <name evidence="2" type="ORF">AMJ39_07765</name>
</gene>
<sequence>MKSGSAWRVITILAHAFAIWVACGSTMWIGMAVASVERTLLVHAIVAPLASLLVALIYFNRFGYTAPLQTAIIFIALVVFMDLFVVALLILRSLEMFSSVVGTWIPFASIFLVTYLTGLFVTKSR</sequence>
<name>A0A0S7WQR7_UNCT6</name>
<feature type="transmembrane region" description="Helical" evidence="1">
    <location>
        <begin position="40"/>
        <end position="59"/>
    </location>
</feature>
<evidence type="ECO:0000313" key="3">
    <source>
        <dbReference type="Proteomes" id="UP000052008"/>
    </source>
</evidence>
<proteinExistence type="predicted"/>
<evidence type="ECO:0000313" key="2">
    <source>
        <dbReference type="EMBL" id="KPJ52468.1"/>
    </source>
</evidence>
<evidence type="ECO:0000256" key="1">
    <source>
        <dbReference type="SAM" id="Phobius"/>
    </source>
</evidence>
<dbReference type="Proteomes" id="UP000052008">
    <property type="component" value="Unassembled WGS sequence"/>
</dbReference>
<accession>A0A0S7WQR7</accession>
<dbReference type="AlphaFoldDB" id="A0A0S7WQR7"/>
<organism evidence="2 3">
    <name type="scientific">candidate division TA06 bacterium DG_24</name>
    <dbReference type="NCBI Taxonomy" id="1703770"/>
    <lineage>
        <taxon>Bacteria</taxon>
        <taxon>Bacteria division TA06</taxon>
    </lineage>
</organism>
<dbReference type="STRING" id="1703770.AMJ39_07765"/>
<dbReference type="EMBL" id="LIZS01000057">
    <property type="protein sequence ID" value="KPJ52468.1"/>
    <property type="molecule type" value="Genomic_DNA"/>
</dbReference>
<reference evidence="2 3" key="1">
    <citation type="journal article" date="2015" name="Microbiome">
        <title>Genomic resolution of linkages in carbon, nitrogen, and sulfur cycling among widespread estuary sediment bacteria.</title>
        <authorList>
            <person name="Baker B.J."/>
            <person name="Lazar C.S."/>
            <person name="Teske A.P."/>
            <person name="Dick G.J."/>
        </authorList>
    </citation>
    <scope>NUCLEOTIDE SEQUENCE [LARGE SCALE GENOMIC DNA]</scope>
    <source>
        <strain evidence="2">DG_24</strain>
    </source>
</reference>
<feature type="transmembrane region" description="Helical" evidence="1">
    <location>
        <begin position="103"/>
        <end position="122"/>
    </location>
</feature>
<dbReference type="PROSITE" id="PS51257">
    <property type="entry name" value="PROKAR_LIPOPROTEIN"/>
    <property type="match status" value="1"/>
</dbReference>
<keyword evidence="1" id="KW-0472">Membrane</keyword>
<protein>
    <submittedName>
        <fullName evidence="2">Uncharacterized protein</fullName>
    </submittedName>
</protein>
<keyword evidence="1" id="KW-0812">Transmembrane</keyword>
<feature type="transmembrane region" description="Helical" evidence="1">
    <location>
        <begin position="12"/>
        <end position="34"/>
    </location>
</feature>